<comment type="function">
    <text evidence="13">Catalyzes the third of the four reactions of the long-chain fatty acids elongation cycle. This endoplasmic reticulum-bound enzymatic process, allows the addition of two carbons to the chain of long- and very long-chain fatty acids/VLCFAs per cycle. This enzyme catalyzes the dehydration of the 3-hydroxyacyl-CoA intermediate into trans-2,3-enoyl-CoA, within each cycle of fatty acid elongation. Thereby, it participates to the production of VLCFAs of different chain lengths that are involved in multiple biological processes as precursors of membrane lipids and lipid mediators.</text>
</comment>
<comment type="caution">
    <text evidence="13">Lacks conserved residue(s) required for the propagation of feature annotation.</text>
</comment>
<name>A0A250XGM8_9CHLO</name>
<feature type="transmembrane region" description="Helical" evidence="13">
    <location>
        <begin position="63"/>
        <end position="83"/>
    </location>
</feature>
<evidence type="ECO:0000256" key="4">
    <source>
        <dbReference type="ARBA" id="ARBA00013122"/>
    </source>
</evidence>
<evidence type="ECO:0000313" key="15">
    <source>
        <dbReference type="Proteomes" id="UP000232323"/>
    </source>
</evidence>
<evidence type="ECO:0000256" key="1">
    <source>
        <dbReference type="ARBA" id="ARBA00004141"/>
    </source>
</evidence>
<dbReference type="EMBL" id="BEGY01000077">
    <property type="protein sequence ID" value="GAX82235.1"/>
    <property type="molecule type" value="Genomic_DNA"/>
</dbReference>
<dbReference type="GO" id="GO:0042761">
    <property type="term" value="P:very long-chain fatty acid biosynthetic process"/>
    <property type="evidence" value="ECO:0007669"/>
    <property type="project" value="TreeGrafter"/>
</dbReference>
<dbReference type="AlphaFoldDB" id="A0A250XGM8"/>
<evidence type="ECO:0000256" key="8">
    <source>
        <dbReference type="ARBA" id="ARBA00022989"/>
    </source>
</evidence>
<evidence type="ECO:0000256" key="12">
    <source>
        <dbReference type="ARBA" id="ARBA00023239"/>
    </source>
</evidence>
<keyword evidence="5 13" id="KW-0444">Lipid biosynthesis</keyword>
<dbReference type="UniPathway" id="UPA00094"/>
<dbReference type="Pfam" id="PF04387">
    <property type="entry name" value="PTPLA"/>
    <property type="match status" value="1"/>
</dbReference>
<dbReference type="PANTHER" id="PTHR11035:SF35">
    <property type="entry name" value="VERY-LONG-CHAIN (3R)-3-HYDROXYACYL-COA DEHYDRATASE"/>
    <property type="match status" value="1"/>
</dbReference>
<dbReference type="STRING" id="1157962.A0A250XGM8"/>
<keyword evidence="9 13" id="KW-0443">Lipid metabolism</keyword>
<reference evidence="14 15" key="1">
    <citation type="submission" date="2017-08" db="EMBL/GenBank/DDBJ databases">
        <title>Acidophilic green algal genome provides insights into adaptation to an acidic environment.</title>
        <authorList>
            <person name="Hirooka S."/>
            <person name="Hirose Y."/>
            <person name="Kanesaki Y."/>
            <person name="Higuchi S."/>
            <person name="Fujiwara T."/>
            <person name="Onuma R."/>
            <person name="Era A."/>
            <person name="Ohbayashi R."/>
            <person name="Uzuka A."/>
            <person name="Nozaki H."/>
            <person name="Yoshikawa H."/>
            <person name="Miyagishima S.Y."/>
        </authorList>
    </citation>
    <scope>NUCLEOTIDE SEQUENCE [LARGE SCALE GENOMIC DNA]</scope>
    <source>
        <strain evidence="14 15">NIES-2499</strain>
    </source>
</reference>
<comment type="caution">
    <text evidence="14">The sequence shown here is derived from an EMBL/GenBank/DDBJ whole genome shotgun (WGS) entry which is preliminary data.</text>
</comment>
<comment type="catalytic activity">
    <reaction evidence="13">
        <text>a very-long-chain (3R)-3-hydroxyacyl-CoA = a very-long-chain (2E)-enoyl-CoA + H2O</text>
        <dbReference type="Rhea" id="RHEA:45812"/>
        <dbReference type="ChEBI" id="CHEBI:15377"/>
        <dbReference type="ChEBI" id="CHEBI:83728"/>
        <dbReference type="ChEBI" id="CHEBI:85440"/>
        <dbReference type="EC" id="4.2.1.134"/>
    </reaction>
</comment>
<evidence type="ECO:0000256" key="2">
    <source>
        <dbReference type="ARBA" id="ARBA00005194"/>
    </source>
</evidence>
<dbReference type="GO" id="GO:0005789">
    <property type="term" value="C:endoplasmic reticulum membrane"/>
    <property type="evidence" value="ECO:0007669"/>
    <property type="project" value="UniProtKB-SubCell"/>
</dbReference>
<comment type="similarity">
    <text evidence="3 13">Belongs to the very long-chain fatty acids dehydratase HACD family.</text>
</comment>
<sequence>MRSRASATLTCYLFVYNIAQATGWSLCLVSLLIAMSQGAGPQVLIQESGKFVRVFQLASAMEILHAAIKIVPSSAVLAFMQWAGRSHVLLAILLSVPEVQKHAFGPLMLAVWAASEVIRYPWYALNSIDICPQALTWLRYTAFIPLYPVGVVCEMALMALALPYLKEDGRWSIGMPNKANIAFEYSTFIQALLVCYPFLWWGLYSSLLRQRNKKLGKMMKSD</sequence>
<dbReference type="Proteomes" id="UP000232323">
    <property type="component" value="Unassembled WGS sequence"/>
</dbReference>
<protein>
    <recommendedName>
        <fullName evidence="4 13">Very-long-chain (3R)-3-hydroxyacyl-CoA dehydratase</fullName>
        <ecNumber evidence="4 13">4.2.1.134</ecNumber>
    </recommendedName>
</protein>
<evidence type="ECO:0000256" key="10">
    <source>
        <dbReference type="ARBA" id="ARBA00023136"/>
    </source>
</evidence>
<comment type="pathway">
    <text evidence="2 13">Lipid metabolism; fatty acid biosynthesis.</text>
</comment>
<dbReference type="GO" id="GO:0102158">
    <property type="term" value="F:very-long-chain (3R)-3-hydroxyacyl-CoA dehydratase activity"/>
    <property type="evidence" value="ECO:0007669"/>
    <property type="project" value="UniProtKB-EC"/>
</dbReference>
<dbReference type="InterPro" id="IPR007482">
    <property type="entry name" value="Tyr_Pase-like_PTPLA"/>
</dbReference>
<proteinExistence type="inferred from homology"/>
<feature type="transmembrane region" description="Helical" evidence="13">
    <location>
        <begin position="12"/>
        <end position="34"/>
    </location>
</feature>
<dbReference type="GO" id="GO:0030148">
    <property type="term" value="P:sphingolipid biosynthetic process"/>
    <property type="evidence" value="ECO:0007669"/>
    <property type="project" value="TreeGrafter"/>
</dbReference>
<dbReference type="GO" id="GO:0030497">
    <property type="term" value="P:fatty acid elongation"/>
    <property type="evidence" value="ECO:0007669"/>
    <property type="project" value="TreeGrafter"/>
</dbReference>
<evidence type="ECO:0000256" key="13">
    <source>
        <dbReference type="RuleBase" id="RU363109"/>
    </source>
</evidence>
<keyword evidence="13" id="KW-0256">Endoplasmic reticulum</keyword>
<evidence type="ECO:0000256" key="3">
    <source>
        <dbReference type="ARBA" id="ARBA00007811"/>
    </source>
</evidence>
<evidence type="ECO:0000256" key="6">
    <source>
        <dbReference type="ARBA" id="ARBA00022692"/>
    </source>
</evidence>
<comment type="subcellular location">
    <subcellularLocation>
        <location evidence="13">Endoplasmic reticulum membrane</location>
        <topology evidence="13">Multi-pass membrane protein</topology>
    </subcellularLocation>
    <subcellularLocation>
        <location evidence="1">Membrane</location>
        <topology evidence="1">Multi-pass membrane protein</topology>
    </subcellularLocation>
</comment>
<evidence type="ECO:0000313" key="14">
    <source>
        <dbReference type="EMBL" id="GAX82235.1"/>
    </source>
</evidence>
<dbReference type="OrthoDB" id="46988at2759"/>
<keyword evidence="15" id="KW-1185">Reference proteome</keyword>
<organism evidence="14 15">
    <name type="scientific">Chlamydomonas eustigma</name>
    <dbReference type="NCBI Taxonomy" id="1157962"/>
    <lineage>
        <taxon>Eukaryota</taxon>
        <taxon>Viridiplantae</taxon>
        <taxon>Chlorophyta</taxon>
        <taxon>core chlorophytes</taxon>
        <taxon>Chlorophyceae</taxon>
        <taxon>CS clade</taxon>
        <taxon>Chlamydomonadales</taxon>
        <taxon>Chlamydomonadaceae</taxon>
        <taxon>Chlamydomonas</taxon>
    </lineage>
</organism>
<keyword evidence="7 13" id="KW-0276">Fatty acid metabolism</keyword>
<keyword evidence="8 13" id="KW-1133">Transmembrane helix</keyword>
<evidence type="ECO:0000256" key="11">
    <source>
        <dbReference type="ARBA" id="ARBA00023160"/>
    </source>
</evidence>
<evidence type="ECO:0000256" key="9">
    <source>
        <dbReference type="ARBA" id="ARBA00023098"/>
    </source>
</evidence>
<feature type="transmembrane region" description="Helical" evidence="13">
    <location>
        <begin position="143"/>
        <end position="165"/>
    </location>
</feature>
<dbReference type="PANTHER" id="PTHR11035">
    <property type="entry name" value="VERY-LONG-CHAIN (3R)-3-HYDROXYACYL-COA DEHYDRATASE"/>
    <property type="match status" value="1"/>
</dbReference>
<evidence type="ECO:0000256" key="7">
    <source>
        <dbReference type="ARBA" id="ARBA00022832"/>
    </source>
</evidence>
<dbReference type="EC" id="4.2.1.134" evidence="4 13"/>
<evidence type="ECO:0000256" key="5">
    <source>
        <dbReference type="ARBA" id="ARBA00022516"/>
    </source>
</evidence>
<feature type="transmembrane region" description="Helical" evidence="13">
    <location>
        <begin position="185"/>
        <end position="204"/>
    </location>
</feature>
<keyword evidence="12 13" id="KW-0456">Lyase</keyword>
<gene>
    <name evidence="14" type="ORF">CEUSTIGMA_g9663.t1</name>
</gene>
<keyword evidence="10 13" id="KW-0472">Membrane</keyword>
<accession>A0A250XGM8</accession>
<keyword evidence="11 13" id="KW-0275">Fatty acid biosynthesis</keyword>
<keyword evidence="6 13" id="KW-0812">Transmembrane</keyword>